<protein>
    <submittedName>
        <fullName evidence="2">Glycosyl transferase</fullName>
    </submittedName>
</protein>
<keyword evidence="2" id="KW-0808">Transferase</keyword>
<dbReference type="CDD" id="cd00761">
    <property type="entry name" value="Glyco_tranf_GTA_type"/>
    <property type="match status" value="1"/>
</dbReference>
<keyword evidence="3" id="KW-1185">Reference proteome</keyword>
<feature type="domain" description="Glycosyltransferase 2-like" evidence="1">
    <location>
        <begin position="242"/>
        <end position="360"/>
    </location>
</feature>
<accession>G8X9X8</accession>
<proteinExistence type="predicted"/>
<gene>
    <name evidence="2" type="ordered locus">FCOL_12655</name>
</gene>
<dbReference type="HOGENOM" id="CLU_551889_0_0_10"/>
<dbReference type="Pfam" id="PF00535">
    <property type="entry name" value="Glycos_transf_2"/>
    <property type="match status" value="1"/>
</dbReference>
<dbReference type="GO" id="GO:0016740">
    <property type="term" value="F:transferase activity"/>
    <property type="evidence" value="ECO:0007669"/>
    <property type="project" value="UniProtKB-KW"/>
</dbReference>
<dbReference type="STRING" id="1041826.FCOL_12655"/>
<dbReference type="Gene3D" id="3.90.550.10">
    <property type="entry name" value="Spore Coat Polysaccharide Biosynthesis Protein SpsA, Chain A"/>
    <property type="match status" value="1"/>
</dbReference>
<dbReference type="Proteomes" id="UP000005638">
    <property type="component" value="Chromosome"/>
</dbReference>
<dbReference type="EMBL" id="CP003222">
    <property type="protein sequence ID" value="AEW87326.1"/>
    <property type="molecule type" value="Genomic_DNA"/>
</dbReference>
<dbReference type="KEGG" id="fco:FCOL_12655"/>
<dbReference type="SUPFAM" id="SSF53448">
    <property type="entry name" value="Nucleotide-diphospho-sugar transferases"/>
    <property type="match status" value="1"/>
</dbReference>
<organism evidence="2 3">
    <name type="scientific">Flavobacterium columnare (strain ATCC 49512 / CIP 103533 / TG 44/87)</name>
    <dbReference type="NCBI Taxonomy" id="1041826"/>
    <lineage>
        <taxon>Bacteria</taxon>
        <taxon>Pseudomonadati</taxon>
        <taxon>Bacteroidota</taxon>
        <taxon>Flavobacteriia</taxon>
        <taxon>Flavobacteriales</taxon>
        <taxon>Flavobacteriaceae</taxon>
        <taxon>Flavobacterium</taxon>
    </lineage>
</organism>
<name>G8X9X8_FLACA</name>
<sequence length="514" mass="60252">MIIICHKRNVIKKVFDFDNQKTIELEEVVVSKGILKLAERFSDRLLLWCHEDVIELLNVFEIKSLFHHNKMMMSYNPIFNYLSDAIGYVDESIFINVNKEVTYPTWQMSGLVGGINAEILLALKDDIMIYEDFEYFLNSLAKNSMPQGVICYSESKLLTNKNVKYTEKASSFVLFKFVKQHYKTRWIFLLLLNILIYERRFLLLPFLNSLFYNKIKFNGGAKLNEINIKSSKKVIKKRELDVIIPTIGRKAYLYDVLKDFSKQTILPRKIVIVEQNPELGSVSELDYITNEIWPFTIDHVFIHQIGVCNARNLALKRTESEWVFLADDDNRFDLDLIEKIFNKIELYGVEALITSYLQKGEIKLSQYPIQSSIFGAGNSFVKREFLETIEFNKGMEFGYGEDADFGMQIRNQGVDVVYFPEIEIEHLKAPIGGFRIKPVLGWNNDKIKPKPSPTVLLFRLLYHTREQILGYKTVLFLKFYKVQNIKNPLAYFLNFKKQWKISEKWAEKLKENEI</sequence>
<evidence type="ECO:0000313" key="2">
    <source>
        <dbReference type="EMBL" id="AEW87326.1"/>
    </source>
</evidence>
<dbReference type="eggNOG" id="COG1216">
    <property type="taxonomic scope" value="Bacteria"/>
</dbReference>
<evidence type="ECO:0000313" key="3">
    <source>
        <dbReference type="Proteomes" id="UP000005638"/>
    </source>
</evidence>
<dbReference type="AlphaFoldDB" id="G8X9X8"/>
<dbReference type="InterPro" id="IPR029044">
    <property type="entry name" value="Nucleotide-diphossugar_trans"/>
</dbReference>
<dbReference type="RefSeq" id="WP_014166586.1">
    <property type="nucleotide sequence ID" value="NC_016510.2"/>
</dbReference>
<evidence type="ECO:0000259" key="1">
    <source>
        <dbReference type="Pfam" id="PF00535"/>
    </source>
</evidence>
<dbReference type="InterPro" id="IPR001173">
    <property type="entry name" value="Glyco_trans_2-like"/>
</dbReference>
<reference evidence="2 3" key="1">
    <citation type="journal article" date="2012" name="J. Bacteriol.">
        <title>Genome Sequence of the Fish Pathogen Flavobacterium columnare ATCC 49512.</title>
        <authorList>
            <person name="Tekedar H.C."/>
            <person name="Karsi A."/>
            <person name="Gillaspy A.F."/>
            <person name="Dyer D.W."/>
            <person name="Benton N.R."/>
            <person name="Zaitshik J."/>
            <person name="Vamenta S."/>
            <person name="Banes M.M."/>
            <person name="Gulsoy N."/>
            <person name="Aboko-Cole M."/>
            <person name="Waldbieser G.C."/>
            <person name="Lawrence M.L."/>
        </authorList>
    </citation>
    <scope>NUCLEOTIDE SEQUENCE [LARGE SCALE GENOMIC DNA]</scope>
    <source>
        <strain evidence="3">ATCC 49512 / CIP 103533 / TG 44/87</strain>
    </source>
</reference>